<feature type="region of interest" description="Disordered" evidence="3">
    <location>
        <begin position="1312"/>
        <end position="1455"/>
    </location>
</feature>
<dbReference type="Pfam" id="PF00651">
    <property type="entry name" value="BTB"/>
    <property type="match status" value="1"/>
</dbReference>
<dbReference type="SUPFAM" id="SSF48403">
    <property type="entry name" value="Ankyrin repeat"/>
    <property type="match status" value="1"/>
</dbReference>
<sequence length="1600" mass="175112">MSYNLWRSLFEDDVDTFRQYLATATFSSAAQKSTNTAQGGGLGLRIGSPGHLAVSPKTPSKFRKSSGITATTATHARAAGTVLTRAEVNRADSFGRTILHHAASSRSEDALEFVKALLEVPFLDLYMQDLESGWTPLHRALYFGNISIAHALMARDVQDATDYTTAVQHSHAGGLVKIKDHEGNSPFEVFGLTIAPRSLQLDSTTLPSALRDDDSTNGIDDSGDHQDQDRSRRHVQPAVDLGGDEVYAFGSNKNLSLGTGDGDDRHYPERLYFERPDHLLRRLMNDLSAERQKAQAQEDMANSVDDLKPHKGLPAVIRYKPITIQDVLMSKLHTAVLTSDPVSNLYICGYGPGGRLGTGDENTSFTYKCIQAGGLAKRRISSIALGLDHSLAVCSQGEVFTWGSNRYGQLGYALPETTKDEVPIQLIPRQLFGYIKKEIIVGAAASALHSAIYTSSALYTFGKNEGQLGLMDADARSLEFQVLPRRVGVSILQAPIQYVSAIDRATIVLLESHDVIIFTHYGWTKVLFPLETFSNYYMSENLSTRYNMEANYVKRITGGGNTICAMSSFGEVFTIDVLRVSETVSSNVSTTNPTKARNALPAPSRLWSLGKAHMSAIDVAVGQDGSIIICTASGSAWRKEKRANIKSVRNAKSGSGRPKDYKFVRVPNLTGVVAVRSNSFGAFTAVRKDATVTREQISPNPPTLWNELFRLLSFRHYGKSETILESEIDPAQIARTVIGKASAESDFLSFCQRYEPLSHSQYDLWIASTVTDVRIPIHAFVLKGRSHVMRNALTEFLETYYHTIPDVLSIEYGQDGQIQLTFQGADFLTLVNLVLYLYTDNLVDVWHYTSKALQYAARYRSVRIELMKIANHLELRGLERAVRVMIDPVRSLASDMELAVLDPDFFSDADVFVELADDAELPAHSVLLCSRCPFFEGLFNGRAGGLWMATRRNEAEAESEAVRVDLKHIDEKIFSMVLRHLYADTGEELFDDIVTGSLDEFLDMVIEVMSVANELMLDRLAQICQQTLGRYVNIRNICSLVNTVAESTQQGFKRAALEYICLNLESMMELRLLQDLDPDLLLELDTVVQDNQLAFLPFARSERAAAEIMESHPELLSQLEICRQRRVDSMRLQSRLVEDDGRFTSSAKMRYGSLDRQGSSPHSNSPLQLHTETSPISTPGPSPAIFANDAAEELPFSMDGDDSQLLPASAGEYLTPATTRHPSTPAKFAESPATSLVETGLLTPTSTLRTDVIETPKHDSGHAPTPDLAVSPTAGFAVLKAPWNASTQGRKREGLKDIMEQASAARVSALTQAMQSVSTGTKINTKVSQKERKRQQQQQVKEPTAKVSEPLSPDPLAKPSSSSPWQAIAKPPKLDPSQTTVVPIEQGKGAAQKQPVITQQRATETSAAGRPNRGSAPSSPSSGLSPLSSKPIAPQIQSIRHTPVPSRTSTVDARTSMAEILAQQQFEKTVVKEAVAKRSLQEIQQEQEFQAWWDSESKRVQEEEAQTSGPATHRGKGGRGRGGHRRGSGRGKTTSEADAGGQQRKHSSIGPPSTARESGAASGFGPGMVQRGGAPAGRGRGRGRGHGNAQKSHRGANPQS</sequence>
<dbReference type="InterPro" id="IPR051625">
    <property type="entry name" value="Signaling_Regulatory_Domain"/>
</dbReference>
<feature type="domain" description="BTB" evidence="4">
    <location>
        <begin position="909"/>
        <end position="984"/>
    </location>
</feature>
<dbReference type="EMBL" id="JAPDRK010000016">
    <property type="protein sequence ID" value="KAJ9605360.1"/>
    <property type="molecule type" value="Genomic_DNA"/>
</dbReference>
<dbReference type="SUPFAM" id="SSF54695">
    <property type="entry name" value="POZ domain"/>
    <property type="match status" value="1"/>
</dbReference>
<evidence type="ECO:0000256" key="1">
    <source>
        <dbReference type="ARBA" id="ARBA00022737"/>
    </source>
</evidence>
<dbReference type="Proteomes" id="UP001172673">
    <property type="component" value="Unassembled WGS sequence"/>
</dbReference>
<dbReference type="InterPro" id="IPR000408">
    <property type="entry name" value="Reg_chr_condens"/>
</dbReference>
<dbReference type="PANTHER" id="PTHR22872:SF2">
    <property type="entry name" value="INHIBITOR OF BRUTON TYROSINE KINASE"/>
    <property type="match status" value="1"/>
</dbReference>
<dbReference type="SMART" id="SM00225">
    <property type="entry name" value="BTB"/>
    <property type="match status" value="1"/>
</dbReference>
<feature type="compositionally biased region" description="Polar residues" evidence="3">
    <location>
        <begin position="1312"/>
        <end position="1325"/>
    </location>
</feature>
<protein>
    <recommendedName>
        <fullName evidence="4">BTB domain-containing protein</fullName>
    </recommendedName>
</protein>
<evidence type="ECO:0000256" key="2">
    <source>
        <dbReference type="PROSITE-ProRule" id="PRU00235"/>
    </source>
</evidence>
<dbReference type="Gene3D" id="1.25.40.20">
    <property type="entry name" value="Ankyrin repeat-containing domain"/>
    <property type="match status" value="1"/>
</dbReference>
<dbReference type="Gene3D" id="3.30.710.10">
    <property type="entry name" value="Potassium Channel Kv1.1, Chain A"/>
    <property type="match status" value="2"/>
</dbReference>
<feature type="compositionally biased region" description="Polar residues" evidence="3">
    <location>
        <begin position="1395"/>
        <end position="1406"/>
    </location>
</feature>
<feature type="compositionally biased region" description="Basic residues" evidence="3">
    <location>
        <begin position="1513"/>
        <end position="1529"/>
    </location>
</feature>
<name>A0AA39CED7_9EURO</name>
<evidence type="ECO:0000256" key="3">
    <source>
        <dbReference type="SAM" id="MobiDB-lite"/>
    </source>
</evidence>
<dbReference type="CDD" id="cd18186">
    <property type="entry name" value="BTB_POZ_ZBTB_KLHL-like"/>
    <property type="match status" value="1"/>
</dbReference>
<proteinExistence type="predicted"/>
<dbReference type="Pfam" id="PF13540">
    <property type="entry name" value="RCC1_2"/>
    <property type="match status" value="1"/>
</dbReference>
<keyword evidence="6" id="KW-1185">Reference proteome</keyword>
<dbReference type="PROSITE" id="PS50097">
    <property type="entry name" value="BTB"/>
    <property type="match status" value="1"/>
</dbReference>
<dbReference type="InterPro" id="IPR011333">
    <property type="entry name" value="SKP1/BTB/POZ_sf"/>
</dbReference>
<feature type="repeat" description="RCC1" evidence="2">
    <location>
        <begin position="397"/>
        <end position="456"/>
    </location>
</feature>
<feature type="compositionally biased region" description="Polar residues" evidence="3">
    <location>
        <begin position="1435"/>
        <end position="1453"/>
    </location>
</feature>
<gene>
    <name evidence="5" type="ORF">H2200_010017</name>
</gene>
<feature type="region of interest" description="Disordered" evidence="3">
    <location>
        <begin position="207"/>
        <end position="234"/>
    </location>
</feature>
<feature type="compositionally biased region" description="Low complexity" evidence="3">
    <location>
        <begin position="1414"/>
        <end position="1429"/>
    </location>
</feature>
<feature type="compositionally biased region" description="Polar residues" evidence="3">
    <location>
        <begin position="1156"/>
        <end position="1179"/>
    </location>
</feature>
<reference evidence="5" key="1">
    <citation type="submission" date="2022-10" db="EMBL/GenBank/DDBJ databases">
        <title>Culturing micro-colonial fungi from biological soil crusts in the Mojave desert and describing Neophaeococcomyces mojavensis, and introducing the new genera and species Taxawa tesnikishii.</title>
        <authorList>
            <person name="Kurbessoian T."/>
            <person name="Stajich J.E."/>
        </authorList>
    </citation>
    <scope>NUCLEOTIDE SEQUENCE</scope>
    <source>
        <strain evidence="5">TK_41</strain>
    </source>
</reference>
<dbReference type="PROSITE" id="PS50012">
    <property type="entry name" value="RCC1_3"/>
    <property type="match status" value="1"/>
</dbReference>
<comment type="caution">
    <text evidence="5">The sequence shown here is derived from an EMBL/GenBank/DDBJ whole genome shotgun (WGS) entry which is preliminary data.</text>
</comment>
<accession>A0AA39CED7</accession>
<dbReference type="InterPro" id="IPR000210">
    <property type="entry name" value="BTB/POZ_dom"/>
</dbReference>
<dbReference type="SMART" id="SM00248">
    <property type="entry name" value="ANK"/>
    <property type="match status" value="2"/>
</dbReference>
<organism evidence="5 6">
    <name type="scientific">Cladophialophora chaetospira</name>
    <dbReference type="NCBI Taxonomy" id="386627"/>
    <lineage>
        <taxon>Eukaryota</taxon>
        <taxon>Fungi</taxon>
        <taxon>Dikarya</taxon>
        <taxon>Ascomycota</taxon>
        <taxon>Pezizomycotina</taxon>
        <taxon>Eurotiomycetes</taxon>
        <taxon>Chaetothyriomycetidae</taxon>
        <taxon>Chaetothyriales</taxon>
        <taxon>Herpotrichiellaceae</taxon>
        <taxon>Cladophialophora</taxon>
    </lineage>
</organism>
<evidence type="ECO:0000313" key="5">
    <source>
        <dbReference type="EMBL" id="KAJ9605360.1"/>
    </source>
</evidence>
<feature type="region of interest" description="Disordered" evidence="3">
    <location>
        <begin position="1151"/>
        <end position="1186"/>
    </location>
</feature>
<dbReference type="InterPro" id="IPR009091">
    <property type="entry name" value="RCC1/BLIP-II"/>
</dbReference>
<feature type="region of interest" description="Disordered" evidence="3">
    <location>
        <begin position="1494"/>
        <end position="1600"/>
    </location>
</feature>
<dbReference type="SUPFAM" id="SSF50985">
    <property type="entry name" value="RCC1/BLIP-II"/>
    <property type="match status" value="1"/>
</dbReference>
<dbReference type="Gene3D" id="2.130.10.30">
    <property type="entry name" value="Regulator of chromosome condensation 1/beta-lactamase-inhibitor protein II"/>
    <property type="match status" value="1"/>
</dbReference>
<keyword evidence="1" id="KW-0677">Repeat</keyword>
<dbReference type="PANTHER" id="PTHR22872">
    <property type="entry name" value="BTK-BINDING PROTEIN-RELATED"/>
    <property type="match status" value="1"/>
</dbReference>
<evidence type="ECO:0000313" key="6">
    <source>
        <dbReference type="Proteomes" id="UP001172673"/>
    </source>
</evidence>
<dbReference type="InterPro" id="IPR036770">
    <property type="entry name" value="Ankyrin_rpt-contain_sf"/>
</dbReference>
<dbReference type="Pfam" id="PF12796">
    <property type="entry name" value="Ank_2"/>
    <property type="match status" value="1"/>
</dbReference>
<dbReference type="InterPro" id="IPR002110">
    <property type="entry name" value="Ankyrin_rpt"/>
</dbReference>
<evidence type="ECO:0000259" key="4">
    <source>
        <dbReference type="PROSITE" id="PS50097"/>
    </source>
</evidence>